<dbReference type="GO" id="GO:0005524">
    <property type="term" value="F:ATP binding"/>
    <property type="evidence" value="ECO:0007669"/>
    <property type="project" value="UniProtKB-UniRule"/>
</dbReference>
<protein>
    <recommendedName>
        <fullName evidence="7">Chromosome partition protein Smc</fullName>
    </recommendedName>
</protein>
<evidence type="ECO:0000256" key="7">
    <source>
        <dbReference type="HAMAP-Rule" id="MF_01894"/>
    </source>
</evidence>
<dbReference type="GO" id="GO:0016887">
    <property type="term" value="F:ATP hydrolysis activity"/>
    <property type="evidence" value="ECO:0007669"/>
    <property type="project" value="InterPro"/>
</dbReference>
<dbReference type="GO" id="GO:0005737">
    <property type="term" value="C:cytoplasm"/>
    <property type="evidence" value="ECO:0007669"/>
    <property type="project" value="UniProtKB-SubCell"/>
</dbReference>
<feature type="compositionally biased region" description="Basic and acidic residues" evidence="8">
    <location>
        <begin position="668"/>
        <end position="690"/>
    </location>
</feature>
<feature type="coiled-coil region" evidence="7">
    <location>
        <begin position="170"/>
        <end position="211"/>
    </location>
</feature>
<dbReference type="InterPro" id="IPR024704">
    <property type="entry name" value="SMC"/>
</dbReference>
<proteinExistence type="inferred from homology"/>
<evidence type="ECO:0000256" key="4">
    <source>
        <dbReference type="ARBA" id="ARBA00022840"/>
    </source>
</evidence>
<keyword evidence="10" id="KW-1185">Reference proteome</keyword>
<dbReference type="PIRSF" id="PIRSF005719">
    <property type="entry name" value="SMC"/>
    <property type="match status" value="1"/>
</dbReference>
<dbReference type="AlphaFoldDB" id="A0A3T0E9H2"/>
<feature type="region of interest" description="Disordered" evidence="8">
    <location>
        <begin position="652"/>
        <end position="690"/>
    </location>
</feature>
<dbReference type="Proteomes" id="UP000286954">
    <property type="component" value="Chromosome"/>
</dbReference>
<organism evidence="9 10">
    <name type="scientific">Glycocaulis alkaliphilus</name>
    <dbReference type="NCBI Taxonomy" id="1434191"/>
    <lineage>
        <taxon>Bacteria</taxon>
        <taxon>Pseudomonadati</taxon>
        <taxon>Pseudomonadota</taxon>
        <taxon>Alphaproteobacteria</taxon>
        <taxon>Maricaulales</taxon>
        <taxon>Maricaulaceae</taxon>
        <taxon>Glycocaulis</taxon>
    </lineage>
</organism>
<accession>A0A3T0E9H2</accession>
<evidence type="ECO:0000256" key="8">
    <source>
        <dbReference type="SAM" id="MobiDB-lite"/>
    </source>
</evidence>
<keyword evidence="3 7" id="KW-0547">Nucleotide-binding</keyword>
<dbReference type="SUPFAM" id="SSF52540">
    <property type="entry name" value="P-loop containing nucleoside triphosphate hydrolases"/>
    <property type="match status" value="1"/>
</dbReference>
<evidence type="ECO:0000256" key="1">
    <source>
        <dbReference type="ARBA" id="ARBA00004496"/>
    </source>
</evidence>
<dbReference type="HAMAP" id="MF_01894">
    <property type="entry name" value="Smc_prok"/>
    <property type="match status" value="1"/>
</dbReference>
<feature type="coiled-coil region" evidence="7">
    <location>
        <begin position="286"/>
        <end position="327"/>
    </location>
</feature>
<dbReference type="GO" id="GO:0007059">
    <property type="term" value="P:chromosome segregation"/>
    <property type="evidence" value="ECO:0007669"/>
    <property type="project" value="UniProtKB-UniRule"/>
</dbReference>
<evidence type="ECO:0000256" key="6">
    <source>
        <dbReference type="ARBA" id="ARBA00023125"/>
    </source>
</evidence>
<dbReference type="EMBL" id="CP018911">
    <property type="protein sequence ID" value="AZU03718.1"/>
    <property type="molecule type" value="Genomic_DNA"/>
</dbReference>
<comment type="similarity">
    <text evidence="7">Belongs to the SMC family.</text>
</comment>
<dbReference type="InterPro" id="IPR027417">
    <property type="entry name" value="P-loop_NTPase"/>
</dbReference>
<feature type="coiled-coil region" evidence="7">
    <location>
        <begin position="847"/>
        <end position="983"/>
    </location>
</feature>
<feature type="region of interest" description="Disordered" evidence="8">
    <location>
        <begin position="365"/>
        <end position="384"/>
    </location>
</feature>
<sequence length="1145" mass="123561">MKFTRLRVTGFKSFVDPAELRIDAGLTGVIGPNGCGKSNVLEALRWVMGATSAKSLRGGGMEDVIFSGTATRPARDRAEAILTIDNSDRRAPARFNDADILEVTRRITRGKGSDYKINGEEVRAKDVQLLFADAGTGANSPALVRQGQISELINAKPENRRRVLEEAAGVAGLRARRHEAQLRLNAAEANLDRLQDVVDTLQSRYEGLQKQARQAGRYRKLSADIRELEAVLWLRRWQEASEAASGARDHLAACEALVADAARIAASATSAAEAAANAVAPLREREAEASAALRLLERERDTLERDIDQAKASIARLTMRLEELAVSKARETELSQEAALSLERVRSSLKTLHDELAGDAEAQAKAEAAMAEAEARRSEAEQKLDAASARLAEVKAARDTARRDADNARRRHETLRREADEAAARAAELPDHHGPSVEDLESAVTQAGVEADKAAEALAKAEEAAQALAETANTARDSLRAAEAETQSLSREADSLRRLVASGGDDDGLVEQVRAKPGTEKALAAALGDDLEAGLSAEAARRWTGTSALPPALPSGVTALSDVIEAPSELKARLESIGLVDEADLDRLAGFLKPGQRLVTLEGALRRWDGFAANAGAPSSAAIRLETRNRLETILAELDAARERESLARGVHEKAAQRSAESANAVRAAREARDGSQRSVREAERALSDGREAAVRAEARRANLVDTARRLDSEAGTAKDALERAETALKAAMDADDGSVALETARTGAERARADAADARAAVESVRRDAQSRRHRIAGLEREEAEWSRRAQSAAERLTEINTAQTDARGALAEAESAPAQLEERRSVIFDQLGEAESRARLTRSEVEAAETALRETDSTLRAAEREASSAREARAAAAATLEGAQTRIAETAQRLADATGETPEALQTRSSQSEYVNLSSAELERRLDEARLSRERLGAVNLRADEEAEELTSERDRLTSERDDLVEAVARLRKAVDTLSREGRARLLAAFEVVDGHFRQLFSTLFGGGEAELRLTEHDDPLEAGLEIMACPPGKKMETMSLMSGGEQALTATALIFAVFLSNPAPVCVLDEVDAPLDDANVDRFCRMLEEMRELTDTRFLIITHNPVTMSRMDRLFGVTMGEQGVSQLVSVNLRAAEALLAAE</sequence>
<feature type="compositionally biased region" description="Basic and acidic residues" evidence="8">
    <location>
        <begin position="393"/>
        <end position="408"/>
    </location>
</feature>
<evidence type="ECO:0000313" key="10">
    <source>
        <dbReference type="Proteomes" id="UP000286954"/>
    </source>
</evidence>
<keyword evidence="5 7" id="KW-0175">Coiled coil</keyword>
<dbReference type="NCBIfam" id="TIGR02168">
    <property type="entry name" value="SMC_prok_B"/>
    <property type="match status" value="1"/>
</dbReference>
<dbReference type="InterPro" id="IPR003395">
    <property type="entry name" value="RecF/RecN/SMC_N"/>
</dbReference>
<dbReference type="InterPro" id="IPR011890">
    <property type="entry name" value="SMC_prok"/>
</dbReference>
<dbReference type="GO" id="GO:0006260">
    <property type="term" value="P:DNA replication"/>
    <property type="evidence" value="ECO:0007669"/>
    <property type="project" value="UniProtKB-UniRule"/>
</dbReference>
<comment type="subcellular location">
    <subcellularLocation>
        <location evidence="1 7">Cytoplasm</location>
    </subcellularLocation>
</comment>
<dbReference type="KEGG" id="gak:X907_1180"/>
<evidence type="ECO:0000256" key="5">
    <source>
        <dbReference type="ARBA" id="ARBA00023054"/>
    </source>
</evidence>
<feature type="binding site" evidence="7">
    <location>
        <begin position="32"/>
        <end position="39"/>
    </location>
    <ligand>
        <name>ATP</name>
        <dbReference type="ChEBI" id="CHEBI:30616"/>
    </ligand>
</feature>
<dbReference type="OrthoDB" id="9808768at2"/>
<dbReference type="Pfam" id="PF02463">
    <property type="entry name" value="SMC_N"/>
    <property type="match status" value="1"/>
</dbReference>
<comment type="function">
    <text evidence="7">Required for chromosome condensation and partitioning.</text>
</comment>
<dbReference type="PANTHER" id="PTHR43977">
    <property type="entry name" value="STRUCTURAL MAINTENANCE OF CHROMOSOMES PROTEIN 3"/>
    <property type="match status" value="1"/>
</dbReference>
<dbReference type="FunFam" id="3.40.50.300:FF:000901">
    <property type="entry name" value="Chromosome partition protein Smc"/>
    <property type="match status" value="1"/>
</dbReference>
<evidence type="ECO:0000256" key="3">
    <source>
        <dbReference type="ARBA" id="ARBA00022741"/>
    </source>
</evidence>
<keyword evidence="6 7" id="KW-0238">DNA-binding</keyword>
<evidence type="ECO:0000256" key="2">
    <source>
        <dbReference type="ARBA" id="ARBA00022490"/>
    </source>
</evidence>
<dbReference type="GO" id="GO:0007062">
    <property type="term" value="P:sister chromatid cohesion"/>
    <property type="evidence" value="ECO:0007669"/>
    <property type="project" value="InterPro"/>
</dbReference>
<feature type="compositionally biased region" description="Basic and acidic residues" evidence="8">
    <location>
        <begin position="373"/>
        <end position="384"/>
    </location>
</feature>
<dbReference type="GO" id="GO:0030261">
    <property type="term" value="P:chromosome condensation"/>
    <property type="evidence" value="ECO:0007669"/>
    <property type="project" value="InterPro"/>
</dbReference>
<feature type="coiled-coil region" evidence="7">
    <location>
        <begin position="451"/>
        <end position="499"/>
    </location>
</feature>
<evidence type="ECO:0000313" key="9">
    <source>
        <dbReference type="EMBL" id="AZU03718.1"/>
    </source>
</evidence>
<dbReference type="CDD" id="cd03278">
    <property type="entry name" value="ABC_SMC_barmotin"/>
    <property type="match status" value="1"/>
</dbReference>
<name>A0A3T0E9H2_9PROT</name>
<feature type="compositionally biased region" description="Basic and acidic residues" evidence="8">
    <location>
        <begin position="415"/>
        <end position="436"/>
    </location>
</feature>
<keyword evidence="2 7" id="KW-0963">Cytoplasm</keyword>
<keyword evidence="4 7" id="KW-0067">ATP-binding</keyword>
<comment type="subunit">
    <text evidence="7">Homodimer.</text>
</comment>
<dbReference type="Gene3D" id="3.40.50.300">
    <property type="entry name" value="P-loop containing nucleotide triphosphate hydrolases"/>
    <property type="match status" value="2"/>
</dbReference>
<dbReference type="GO" id="GO:0003677">
    <property type="term" value="F:DNA binding"/>
    <property type="evidence" value="ECO:0007669"/>
    <property type="project" value="UniProtKB-UniRule"/>
</dbReference>
<dbReference type="RefSeq" id="WP_127566152.1">
    <property type="nucleotide sequence ID" value="NZ_BMFB01000005.1"/>
</dbReference>
<reference evidence="9 10" key="1">
    <citation type="submission" date="2016-12" db="EMBL/GenBank/DDBJ databases">
        <title>The genome of dimorphic prosthecate Glycocaulis alkaliphilus 6b-8t, isolated from crude oil dictates its adaptability in petroleum environments.</title>
        <authorList>
            <person name="Wu X.-L."/>
            <person name="Geng S."/>
        </authorList>
    </citation>
    <scope>NUCLEOTIDE SEQUENCE [LARGE SCALE GENOMIC DNA]</scope>
    <source>
        <strain evidence="9 10">6B-8</strain>
    </source>
</reference>
<gene>
    <name evidence="7" type="primary">smc</name>
    <name evidence="9" type="ORF">X907_1180</name>
</gene>
<feature type="region of interest" description="Disordered" evidence="8">
    <location>
        <begin position="393"/>
        <end position="447"/>
    </location>
</feature>
<comment type="domain">
    <text evidence="7">Contains large globular domains required for ATP hydrolysis at each terminus and a third globular domain forming a flexible hinge near the middle of the molecule. These domains are separated by coiled-coil structures.</text>
</comment>